<dbReference type="InterPro" id="IPR004659">
    <property type="entry name" value="RNase_E/G"/>
</dbReference>
<keyword evidence="2" id="KW-0479">Metal-binding</keyword>
<keyword evidence="3" id="KW-0378">Hydrolase</keyword>
<dbReference type="SUPFAM" id="SSF50249">
    <property type="entry name" value="Nucleic acid-binding proteins"/>
    <property type="match status" value="1"/>
</dbReference>
<dbReference type="GO" id="GO:0003723">
    <property type="term" value="F:RNA binding"/>
    <property type="evidence" value="ECO:0007669"/>
    <property type="project" value="UniProtKB-KW"/>
</dbReference>
<organism evidence="7 8">
    <name type="scientific">[Ruminococcus] lactaris</name>
    <dbReference type="NCBI Taxonomy" id="46228"/>
    <lineage>
        <taxon>Bacteria</taxon>
        <taxon>Bacillati</taxon>
        <taxon>Bacillota</taxon>
        <taxon>Clostridia</taxon>
        <taxon>Lachnospirales</taxon>
        <taxon>Lachnospiraceae</taxon>
        <taxon>Mediterraneibacter</taxon>
    </lineage>
</organism>
<sequence>MKRKILIEKKEKKVWTFLLENDSITEIHCTPENDEKARYQIGDIYIGKVQNIVANIGAAFIEIAPGVNCYFDLQGVPTALFTHKIGKKPLCIGDELLVQISREAVKTKAPTVTGNLNLTGRYAVLTHGNTRIGVSSKIPKKERDAYKLRLQAYQNDRFGIIVRTNAKEAPFEAVVKEIEDLKKEYERLTSNAMSRVCFSCLKSAPPSYITDLKNAYMDGMQEIIVNDPDLYHTICSFFDREIPERSYLIRLYDDVGYPLGKLYSTQTAIENALKERVWLKHGGYLVIQVTEALTVVDVNSGKSIKKSKNTPDALKLNLEAARETARQIRLRNLSGIILVDFVNMDDPEMEETLFQEFRFYLAKDPIQTTLVDITALGLAEVTRKKVRKPLYEMITV</sequence>
<protein>
    <submittedName>
        <fullName evidence="7">Ribonuclease E/G</fullName>
    </submittedName>
</protein>
<dbReference type="PANTHER" id="PTHR30001">
    <property type="entry name" value="RIBONUCLEASE"/>
    <property type="match status" value="1"/>
</dbReference>
<evidence type="ECO:0000256" key="3">
    <source>
        <dbReference type="ARBA" id="ARBA00022801"/>
    </source>
</evidence>
<keyword evidence="4" id="KW-0460">Magnesium</keyword>
<dbReference type="EMBL" id="QSQN01000002">
    <property type="protein sequence ID" value="RGK42724.1"/>
    <property type="molecule type" value="Genomic_DNA"/>
</dbReference>
<evidence type="ECO:0000313" key="8">
    <source>
        <dbReference type="Proteomes" id="UP000260793"/>
    </source>
</evidence>
<dbReference type="CDD" id="cd04453">
    <property type="entry name" value="S1_RNase_E"/>
    <property type="match status" value="1"/>
</dbReference>
<reference evidence="7 8" key="1">
    <citation type="submission" date="2018-08" db="EMBL/GenBank/DDBJ databases">
        <title>A genome reference for cultivated species of the human gut microbiota.</title>
        <authorList>
            <person name="Zou Y."/>
            <person name="Xue W."/>
            <person name="Luo G."/>
        </authorList>
    </citation>
    <scope>NUCLEOTIDE SEQUENCE [LARGE SCALE GENOMIC DNA]</scope>
    <source>
        <strain evidence="7 8">TF11-7</strain>
    </source>
</reference>
<dbReference type="GO" id="GO:0004540">
    <property type="term" value="F:RNA nuclease activity"/>
    <property type="evidence" value="ECO:0007669"/>
    <property type="project" value="InterPro"/>
</dbReference>
<dbReference type="Pfam" id="PF10150">
    <property type="entry name" value="RNase_E_G"/>
    <property type="match status" value="1"/>
</dbReference>
<dbReference type="InterPro" id="IPR012340">
    <property type="entry name" value="NA-bd_OB-fold"/>
</dbReference>
<evidence type="ECO:0000256" key="5">
    <source>
        <dbReference type="ARBA" id="ARBA00022884"/>
    </source>
</evidence>
<dbReference type="GO" id="GO:0005737">
    <property type="term" value="C:cytoplasm"/>
    <property type="evidence" value="ECO:0007669"/>
    <property type="project" value="TreeGrafter"/>
</dbReference>
<dbReference type="AlphaFoldDB" id="A0A3E4LZ67"/>
<name>A0A3E4LZ67_9FIRM</name>
<gene>
    <name evidence="7" type="ORF">DXD17_01210</name>
</gene>
<dbReference type="PANTHER" id="PTHR30001:SF0">
    <property type="entry name" value="RIBONUCLEASE G"/>
    <property type="match status" value="1"/>
</dbReference>
<dbReference type="RefSeq" id="WP_117687562.1">
    <property type="nucleotide sequence ID" value="NZ_CBCSYD010000005.1"/>
</dbReference>
<dbReference type="InterPro" id="IPR019307">
    <property type="entry name" value="RNA-bd_AU-1/RNase_E/G"/>
</dbReference>
<evidence type="ECO:0000259" key="6">
    <source>
        <dbReference type="PROSITE" id="PS50126"/>
    </source>
</evidence>
<proteinExistence type="predicted"/>
<dbReference type="InterPro" id="IPR003029">
    <property type="entry name" value="S1_domain"/>
</dbReference>
<feature type="domain" description="S1 motif" evidence="6">
    <location>
        <begin position="42"/>
        <end position="121"/>
    </location>
</feature>
<dbReference type="PROSITE" id="PS50126">
    <property type="entry name" value="S1"/>
    <property type="match status" value="1"/>
</dbReference>
<keyword evidence="5" id="KW-0694">RNA-binding</keyword>
<comment type="cofactor">
    <cofactor evidence="1">
        <name>Mg(2+)</name>
        <dbReference type="ChEBI" id="CHEBI:18420"/>
    </cofactor>
</comment>
<dbReference type="Gene3D" id="2.40.50.140">
    <property type="entry name" value="Nucleic acid-binding proteins"/>
    <property type="match status" value="1"/>
</dbReference>
<dbReference type="GO" id="GO:0006364">
    <property type="term" value="P:rRNA processing"/>
    <property type="evidence" value="ECO:0007669"/>
    <property type="project" value="TreeGrafter"/>
</dbReference>
<evidence type="ECO:0000256" key="1">
    <source>
        <dbReference type="ARBA" id="ARBA00001946"/>
    </source>
</evidence>
<dbReference type="GO" id="GO:0046872">
    <property type="term" value="F:metal ion binding"/>
    <property type="evidence" value="ECO:0007669"/>
    <property type="project" value="UniProtKB-KW"/>
</dbReference>
<comment type="caution">
    <text evidence="7">The sequence shown here is derived from an EMBL/GenBank/DDBJ whole genome shotgun (WGS) entry which is preliminary data.</text>
</comment>
<evidence type="ECO:0000256" key="4">
    <source>
        <dbReference type="ARBA" id="ARBA00022842"/>
    </source>
</evidence>
<evidence type="ECO:0000256" key="2">
    <source>
        <dbReference type="ARBA" id="ARBA00022723"/>
    </source>
</evidence>
<evidence type="ECO:0000313" key="7">
    <source>
        <dbReference type="EMBL" id="RGK42724.1"/>
    </source>
</evidence>
<dbReference type="GO" id="GO:0016787">
    <property type="term" value="F:hydrolase activity"/>
    <property type="evidence" value="ECO:0007669"/>
    <property type="project" value="UniProtKB-KW"/>
</dbReference>
<accession>A0A3E4LZ67</accession>
<dbReference type="Proteomes" id="UP000260793">
    <property type="component" value="Unassembled WGS sequence"/>
</dbReference>